<name>A0A229P0S1_9BACL</name>
<evidence type="ECO:0000313" key="7">
    <source>
        <dbReference type="Proteomes" id="UP000215145"/>
    </source>
</evidence>
<feature type="binding site" evidence="5">
    <location>
        <position position="105"/>
    </location>
    <ligand>
        <name>a divalent metal cation</name>
        <dbReference type="ChEBI" id="CHEBI:60240"/>
        <label>1</label>
    </ligand>
</feature>
<dbReference type="Proteomes" id="UP000215145">
    <property type="component" value="Unassembled WGS sequence"/>
</dbReference>
<dbReference type="GO" id="GO:0005737">
    <property type="term" value="C:cytoplasm"/>
    <property type="evidence" value="ECO:0007669"/>
    <property type="project" value="TreeGrafter"/>
</dbReference>
<dbReference type="Gene3D" id="3.40.1390.30">
    <property type="entry name" value="NIF3 (NGG1p interacting factor 3)-like"/>
    <property type="match status" value="1"/>
</dbReference>
<evidence type="ECO:0000256" key="3">
    <source>
        <dbReference type="ARBA" id="ARBA00022723"/>
    </source>
</evidence>
<dbReference type="NCBIfam" id="TIGR00486">
    <property type="entry name" value="YbgI_SA1388"/>
    <property type="match status" value="1"/>
</dbReference>
<gene>
    <name evidence="6" type="ORF">CGZ75_02540</name>
</gene>
<dbReference type="PANTHER" id="PTHR13799">
    <property type="entry name" value="NGG1 INTERACTING FACTOR 3"/>
    <property type="match status" value="1"/>
</dbReference>
<evidence type="ECO:0000256" key="5">
    <source>
        <dbReference type="PIRSR" id="PIRSR602678-1"/>
    </source>
</evidence>
<dbReference type="InterPro" id="IPR017221">
    <property type="entry name" value="DUF34/NIF3_bac"/>
</dbReference>
<dbReference type="Gene3D" id="3.30.70.120">
    <property type="match status" value="1"/>
</dbReference>
<organism evidence="6 7">
    <name type="scientific">Paenibacillus herberti</name>
    <dbReference type="NCBI Taxonomy" id="1619309"/>
    <lineage>
        <taxon>Bacteria</taxon>
        <taxon>Bacillati</taxon>
        <taxon>Bacillota</taxon>
        <taxon>Bacilli</taxon>
        <taxon>Bacillales</taxon>
        <taxon>Paenibacillaceae</taxon>
        <taxon>Paenibacillus</taxon>
    </lineage>
</organism>
<protein>
    <recommendedName>
        <fullName evidence="2 4">GTP cyclohydrolase 1 type 2 homolog</fullName>
    </recommendedName>
</protein>
<feature type="binding site" evidence="5">
    <location>
        <position position="66"/>
    </location>
    <ligand>
        <name>a divalent metal cation</name>
        <dbReference type="ChEBI" id="CHEBI:60240"/>
        <label>1</label>
    </ligand>
</feature>
<proteinExistence type="inferred from homology"/>
<dbReference type="GO" id="GO:0046872">
    <property type="term" value="F:metal ion binding"/>
    <property type="evidence" value="ECO:0007669"/>
    <property type="project" value="UniProtKB-UniRule"/>
</dbReference>
<comment type="caution">
    <text evidence="6">The sequence shown here is derived from an EMBL/GenBank/DDBJ whole genome shotgun (WGS) entry which is preliminary data.</text>
</comment>
<dbReference type="AlphaFoldDB" id="A0A229P0S1"/>
<feature type="binding site" evidence="5">
    <location>
        <position position="336"/>
    </location>
    <ligand>
        <name>a divalent metal cation</name>
        <dbReference type="ChEBI" id="CHEBI:60240"/>
        <label>1</label>
    </ligand>
</feature>
<accession>A0A229P0S1</accession>
<dbReference type="PANTHER" id="PTHR13799:SF14">
    <property type="entry name" value="GTP CYCLOHYDROLASE 1 TYPE 2 HOMOLOG"/>
    <property type="match status" value="1"/>
</dbReference>
<reference evidence="6 7" key="1">
    <citation type="submission" date="2017-07" db="EMBL/GenBank/DDBJ databases">
        <title>Paenibacillus herberti R33 genome sequencing and assembly.</title>
        <authorList>
            <person name="Su W."/>
        </authorList>
    </citation>
    <scope>NUCLEOTIDE SEQUENCE [LARGE SCALE GENOMIC DNA]</scope>
    <source>
        <strain evidence="6 7">R33</strain>
    </source>
</reference>
<dbReference type="InterPro" id="IPR015867">
    <property type="entry name" value="N-reg_PII/ATP_PRibTrfase_C"/>
</dbReference>
<dbReference type="Pfam" id="PF01784">
    <property type="entry name" value="DUF34_NIF3"/>
    <property type="match status" value="1"/>
</dbReference>
<sequence length="373" mass="40403">MYANGHVVTGLMEQLAPKKYAVENDRIGLQLGTLQKPVRKVLVALDVTHEVVDEAITAGVDLIIAHHAIIFRPLAKLDTATPAGSLYEKLIKNDIAVYISHTNLDVTEGGMNDWMADAIGILPEGRVSLEKVHEERLFKLAVYVPEAHAEAVRQVMWAAGGGTIGAYDQCSFNVSGMGTFRPGAGSSPFIGAAGRLETVDEIRVEMAVTESMLRKTIKAMLAAHPYEETAYDATLLEREGKSLGLGRSGRLMEPITLAELAERVKVAFDVPFVRITGNPEAEIRKAAVLGGSGARYWKPAQFAGAQVLITGDIDYHSAHDALAAGMLLIDPGHNAEKIMKQQVTQWLSERMTASKYATEIIASTINTEPFQLA</sequence>
<comment type="similarity">
    <text evidence="1 4">Belongs to the GTP cyclohydrolase I type 2/NIF3 family.</text>
</comment>
<evidence type="ECO:0000313" key="6">
    <source>
        <dbReference type="EMBL" id="OXM15631.1"/>
    </source>
</evidence>
<dbReference type="FunFam" id="3.40.1390.30:FF:000001">
    <property type="entry name" value="GTP cyclohydrolase 1 type 2"/>
    <property type="match status" value="1"/>
</dbReference>
<dbReference type="PIRSF" id="PIRSF037489">
    <property type="entry name" value="UCP037489_NIF3_YqfO"/>
    <property type="match status" value="1"/>
</dbReference>
<keyword evidence="3 4" id="KW-0479">Metal-binding</keyword>
<keyword evidence="7" id="KW-1185">Reference proteome</keyword>
<dbReference type="RefSeq" id="WP_089522724.1">
    <property type="nucleotide sequence ID" value="NZ_NMUQ01000001.1"/>
</dbReference>
<feature type="binding site" evidence="5">
    <location>
        <position position="333"/>
    </location>
    <ligand>
        <name>a divalent metal cation</name>
        <dbReference type="ChEBI" id="CHEBI:60240"/>
        <label>1</label>
    </ligand>
</feature>
<feature type="binding site" evidence="5">
    <location>
        <position position="67"/>
    </location>
    <ligand>
        <name>a divalent metal cation</name>
        <dbReference type="ChEBI" id="CHEBI:60240"/>
        <label>1</label>
    </ligand>
</feature>
<evidence type="ECO:0000256" key="1">
    <source>
        <dbReference type="ARBA" id="ARBA00006964"/>
    </source>
</evidence>
<dbReference type="SUPFAM" id="SSF102705">
    <property type="entry name" value="NIF3 (NGG1p interacting factor 3)-like"/>
    <property type="match status" value="1"/>
</dbReference>
<dbReference type="InterPro" id="IPR002678">
    <property type="entry name" value="DUF34/NIF3"/>
</dbReference>
<dbReference type="EMBL" id="NMUQ01000001">
    <property type="protein sequence ID" value="OXM15631.1"/>
    <property type="molecule type" value="Genomic_DNA"/>
</dbReference>
<dbReference type="OrthoDB" id="9792792at2"/>
<evidence type="ECO:0000256" key="2">
    <source>
        <dbReference type="ARBA" id="ARBA00022112"/>
    </source>
</evidence>
<dbReference type="InterPro" id="IPR036069">
    <property type="entry name" value="DUF34/NIF3_sf"/>
</dbReference>
<evidence type="ECO:0000256" key="4">
    <source>
        <dbReference type="PIRNR" id="PIRNR037489"/>
    </source>
</evidence>